<name>A0ACC1N5P0_9PEZI</name>
<sequence length="745" mass="83500">MQRKTLPFLSVVFQRWMDAKEDVNREKMKLQIVGLHPTFSLPVKIKVLAEWDTVSAIGHVGLRKKFSFMKDKVPENVENAFLAIALNERRGSFKPMAYTKAHRGTNVAQCAFSGCHSDIGGGNIDAGLSTVSLLWMTAKVQDACQASLDRGVLLQMVQPPRPSKKWWYGWKTDETAALNLLWSKGVTDERSHLEHASAYFRQVTLAKVFRGGWRRRYFRKTFQRQGRNGRKEQDEQHEMTAQHIQRQVAHPAKLHAATYDYANPEDVIKRVSEDVMVKIREGINRAGEESKIEDTDLLSATVKTAIHVNNTKTEAKVTAMVDAAFATYSERGGAAAYWHRTKEARNPQLESGHQKNEIAPGDVDCKLRIHFTVKELVKEPRYRSKEGTLEGLSARLGWLGYERVQPGDYFSQECYNGSERRLWEEWKRQVDMWHTSNQGRKGGWDDDVMYWRDVLARFDKGKKPGSLAQKDMVRWESCANQLRRLADAAAATAQAGLRITAENVTEARADLEFMTRMVTMAVEVAEQLQDHEDITLQKLWSAINEAKEVFNRVSGSKMMGPSAFSLVDVTQTAAGADGNSGLDQKDSLEMDTQKDAQVAIRAVTGQLAGIAGLLAQTLSPFSPTFSPPTPLALSARATPPYIDGKNTDDGDYGWRVGILNAKDAADRMVESAKALQNGDRLDVAAWKTTKDYATRAKEAAEEAAKAIRDATIQWKVTDEQRSEALCYRIAYPDLESTIGSIRTCA</sequence>
<evidence type="ECO:0000313" key="1">
    <source>
        <dbReference type="EMBL" id="KAJ2974176.1"/>
    </source>
</evidence>
<protein>
    <submittedName>
        <fullName evidence="1">Uncharacterized protein</fullName>
    </submittedName>
</protein>
<dbReference type="Proteomes" id="UP001143856">
    <property type="component" value="Unassembled WGS sequence"/>
</dbReference>
<gene>
    <name evidence="1" type="ORF">NUW58_g8743</name>
</gene>
<organism evidence="1 2">
    <name type="scientific">Xylaria curta</name>
    <dbReference type="NCBI Taxonomy" id="42375"/>
    <lineage>
        <taxon>Eukaryota</taxon>
        <taxon>Fungi</taxon>
        <taxon>Dikarya</taxon>
        <taxon>Ascomycota</taxon>
        <taxon>Pezizomycotina</taxon>
        <taxon>Sordariomycetes</taxon>
        <taxon>Xylariomycetidae</taxon>
        <taxon>Xylariales</taxon>
        <taxon>Xylariaceae</taxon>
        <taxon>Xylaria</taxon>
    </lineage>
</organism>
<proteinExistence type="predicted"/>
<dbReference type="EMBL" id="JAPDGR010002797">
    <property type="protein sequence ID" value="KAJ2974176.1"/>
    <property type="molecule type" value="Genomic_DNA"/>
</dbReference>
<accession>A0ACC1N5P0</accession>
<keyword evidence="2" id="KW-1185">Reference proteome</keyword>
<comment type="caution">
    <text evidence="1">The sequence shown here is derived from an EMBL/GenBank/DDBJ whole genome shotgun (WGS) entry which is preliminary data.</text>
</comment>
<evidence type="ECO:0000313" key="2">
    <source>
        <dbReference type="Proteomes" id="UP001143856"/>
    </source>
</evidence>
<reference evidence="1" key="1">
    <citation type="submission" date="2022-10" db="EMBL/GenBank/DDBJ databases">
        <title>Genome Sequence of Xylaria curta.</title>
        <authorList>
            <person name="Buettner E."/>
        </authorList>
    </citation>
    <scope>NUCLEOTIDE SEQUENCE</scope>
    <source>
        <strain evidence="1">Babe10</strain>
    </source>
</reference>